<sequence length="91" mass="10366">MSRRAVGEKYLSYRLDCANDLLSCNMLTAVVTVLDDIVAPGSISKLPEMSKVYCATIIKERLWIEKGMSMEMTPKIIYQQRSKLETKMTTQ</sequence>
<dbReference type="WBParaSite" id="BPAG_0001376501-mRNA-1">
    <property type="protein sequence ID" value="BPAG_0001376501-mRNA-1"/>
    <property type="gene ID" value="BPAG_0001376501"/>
</dbReference>
<protein>
    <submittedName>
        <fullName evidence="1 3">Uncharacterized protein</fullName>
    </submittedName>
</protein>
<reference evidence="3" key="1">
    <citation type="submission" date="2017-02" db="UniProtKB">
        <authorList>
            <consortium name="WormBaseParasite"/>
        </authorList>
    </citation>
    <scope>IDENTIFICATION</scope>
</reference>
<proteinExistence type="predicted"/>
<accession>A0A0N4TXQ8</accession>
<reference evidence="1 2" key="2">
    <citation type="submission" date="2018-11" db="EMBL/GenBank/DDBJ databases">
        <authorList>
            <consortium name="Pathogen Informatics"/>
        </authorList>
    </citation>
    <scope>NUCLEOTIDE SEQUENCE [LARGE SCALE GENOMIC DNA]</scope>
</reference>
<evidence type="ECO:0000313" key="3">
    <source>
        <dbReference type="WBParaSite" id="BPAG_0001376501-mRNA-1"/>
    </source>
</evidence>
<name>A0A0N4TXQ8_BRUPA</name>
<organism evidence="3">
    <name type="scientific">Brugia pahangi</name>
    <name type="common">Filarial nematode worm</name>
    <dbReference type="NCBI Taxonomy" id="6280"/>
    <lineage>
        <taxon>Eukaryota</taxon>
        <taxon>Metazoa</taxon>
        <taxon>Ecdysozoa</taxon>
        <taxon>Nematoda</taxon>
        <taxon>Chromadorea</taxon>
        <taxon>Rhabditida</taxon>
        <taxon>Spirurina</taxon>
        <taxon>Spiruromorpha</taxon>
        <taxon>Filarioidea</taxon>
        <taxon>Onchocercidae</taxon>
        <taxon>Brugia</taxon>
    </lineage>
</organism>
<evidence type="ECO:0000313" key="1">
    <source>
        <dbReference type="EMBL" id="VDN94878.1"/>
    </source>
</evidence>
<evidence type="ECO:0000313" key="2">
    <source>
        <dbReference type="Proteomes" id="UP000278627"/>
    </source>
</evidence>
<dbReference type="Proteomes" id="UP000278627">
    <property type="component" value="Unassembled WGS sequence"/>
</dbReference>
<dbReference type="AlphaFoldDB" id="A0A0N4TXQ8"/>
<keyword evidence="2" id="KW-1185">Reference proteome</keyword>
<gene>
    <name evidence="1" type="ORF">BPAG_LOCUS13693</name>
</gene>
<dbReference type="EMBL" id="UZAD01013432">
    <property type="protein sequence ID" value="VDN94878.1"/>
    <property type="molecule type" value="Genomic_DNA"/>
</dbReference>